<dbReference type="InterPro" id="IPR039421">
    <property type="entry name" value="Type_1_exporter"/>
</dbReference>
<dbReference type="EMBL" id="CAADFP010000427">
    <property type="protein sequence ID" value="VFK35816.1"/>
    <property type="molecule type" value="Genomic_DNA"/>
</dbReference>
<dbReference type="PROSITE" id="PS50893">
    <property type="entry name" value="ABC_TRANSPORTER_2"/>
    <property type="match status" value="1"/>
</dbReference>
<keyword evidence="2" id="KW-0813">Transport</keyword>
<dbReference type="FunFam" id="3.40.50.300:FF:000221">
    <property type="entry name" value="Multidrug ABC transporter ATP-binding protein"/>
    <property type="match status" value="1"/>
</dbReference>
<sequence length="278" mass="31220">MKIKLQSRSHERTGHFPRNRRSFSPEYAIDIRRFSYDGKKDVLRDIRFTVEAGAFIGIVGHTGSGKSTLLSLLMNFYPIQEGGIQIGGIPISRISRGIRAGLIGFVQQDPFIFADTVANNIRMELPLDQDAIVEAAQQAQLHEMVLGLPHGYDTMLTEQGKSLSAGQRQLLSLARTLARKLRILLLDEATANINSHTEALVWKSLMTLRSKVTLIAIAHRLGTVKDADQLYVLHHGHVQQSGTHEELMAREGLYKHMYELQHQGEFQLGWNQGYSPAR</sequence>
<dbReference type="GO" id="GO:0005886">
    <property type="term" value="C:plasma membrane"/>
    <property type="evidence" value="ECO:0007669"/>
    <property type="project" value="UniProtKB-SubCell"/>
</dbReference>
<dbReference type="GO" id="GO:0034040">
    <property type="term" value="F:ATPase-coupled lipid transmembrane transporter activity"/>
    <property type="evidence" value="ECO:0007669"/>
    <property type="project" value="TreeGrafter"/>
</dbReference>
<dbReference type="InterPro" id="IPR027417">
    <property type="entry name" value="P-loop_NTPase"/>
</dbReference>
<evidence type="ECO:0000256" key="1">
    <source>
        <dbReference type="ARBA" id="ARBA00004651"/>
    </source>
</evidence>
<keyword evidence="6" id="KW-0067">ATP-binding</keyword>
<gene>
    <name evidence="10" type="ORF">BECKLPF1236A_GA0070988_104491</name>
    <name evidence="11" type="ORF">BECKLPF1236C_GA0070990_104271</name>
</gene>
<dbReference type="InterPro" id="IPR017871">
    <property type="entry name" value="ABC_transporter-like_CS"/>
</dbReference>
<protein>
    <submittedName>
        <fullName evidence="10">ABC transporter</fullName>
    </submittedName>
</protein>
<name>A0A450X748_9GAMM</name>
<dbReference type="GO" id="GO:0016887">
    <property type="term" value="F:ATP hydrolysis activity"/>
    <property type="evidence" value="ECO:0007669"/>
    <property type="project" value="InterPro"/>
</dbReference>
<dbReference type="SUPFAM" id="SSF52540">
    <property type="entry name" value="P-loop containing nucleoside triphosphate hydrolases"/>
    <property type="match status" value="1"/>
</dbReference>
<evidence type="ECO:0000313" key="10">
    <source>
        <dbReference type="EMBL" id="VFK25030.1"/>
    </source>
</evidence>
<dbReference type="PANTHER" id="PTHR24221">
    <property type="entry name" value="ATP-BINDING CASSETTE SUB-FAMILY B"/>
    <property type="match status" value="1"/>
</dbReference>
<dbReference type="AlphaFoldDB" id="A0A450X748"/>
<evidence type="ECO:0000256" key="8">
    <source>
        <dbReference type="ARBA" id="ARBA00023136"/>
    </source>
</evidence>
<comment type="subcellular location">
    <subcellularLocation>
        <location evidence="1">Cell membrane</location>
        <topology evidence="1">Multi-pass membrane protein</topology>
    </subcellularLocation>
</comment>
<evidence type="ECO:0000256" key="5">
    <source>
        <dbReference type="ARBA" id="ARBA00022741"/>
    </source>
</evidence>
<evidence type="ECO:0000259" key="9">
    <source>
        <dbReference type="PROSITE" id="PS50893"/>
    </source>
</evidence>
<dbReference type="PANTHER" id="PTHR24221:SF430">
    <property type="entry name" value="MULTIDRUG RESISTANCE ABC TRANSPORTER ATP-BINDING_PERMEASE PROTEIN YHEH-RELATED"/>
    <property type="match status" value="1"/>
</dbReference>
<evidence type="ECO:0000256" key="2">
    <source>
        <dbReference type="ARBA" id="ARBA00022448"/>
    </source>
</evidence>
<keyword evidence="5" id="KW-0547">Nucleotide-binding</keyword>
<reference evidence="10" key="1">
    <citation type="submission" date="2019-02" db="EMBL/GenBank/DDBJ databases">
        <authorList>
            <person name="Gruber-Vodicka R. H."/>
            <person name="Seah K. B. B."/>
        </authorList>
    </citation>
    <scope>NUCLEOTIDE SEQUENCE</scope>
    <source>
        <strain evidence="10">BECK_S312</strain>
        <strain evidence="11">BECK_S426</strain>
    </source>
</reference>
<evidence type="ECO:0000256" key="4">
    <source>
        <dbReference type="ARBA" id="ARBA00022692"/>
    </source>
</evidence>
<keyword evidence="7" id="KW-1133">Transmembrane helix</keyword>
<dbReference type="InterPro" id="IPR003439">
    <property type="entry name" value="ABC_transporter-like_ATP-bd"/>
</dbReference>
<dbReference type="EMBL" id="CAADFM010000449">
    <property type="protein sequence ID" value="VFK25030.1"/>
    <property type="molecule type" value="Genomic_DNA"/>
</dbReference>
<evidence type="ECO:0000313" key="11">
    <source>
        <dbReference type="EMBL" id="VFK35816.1"/>
    </source>
</evidence>
<feature type="domain" description="ABC transporter" evidence="9">
    <location>
        <begin position="26"/>
        <end position="260"/>
    </location>
</feature>
<keyword evidence="8" id="KW-0472">Membrane</keyword>
<proteinExistence type="predicted"/>
<dbReference type="GO" id="GO:0005524">
    <property type="term" value="F:ATP binding"/>
    <property type="evidence" value="ECO:0007669"/>
    <property type="project" value="UniProtKB-KW"/>
</dbReference>
<dbReference type="SMART" id="SM00382">
    <property type="entry name" value="AAA"/>
    <property type="match status" value="1"/>
</dbReference>
<dbReference type="InterPro" id="IPR003593">
    <property type="entry name" value="AAA+_ATPase"/>
</dbReference>
<dbReference type="Gene3D" id="3.40.50.300">
    <property type="entry name" value="P-loop containing nucleotide triphosphate hydrolases"/>
    <property type="match status" value="1"/>
</dbReference>
<evidence type="ECO:0000256" key="3">
    <source>
        <dbReference type="ARBA" id="ARBA00022475"/>
    </source>
</evidence>
<organism evidence="10">
    <name type="scientific">Candidatus Kentrum sp. LPFa</name>
    <dbReference type="NCBI Taxonomy" id="2126335"/>
    <lineage>
        <taxon>Bacteria</taxon>
        <taxon>Pseudomonadati</taxon>
        <taxon>Pseudomonadota</taxon>
        <taxon>Gammaproteobacteria</taxon>
        <taxon>Candidatus Kentrum</taxon>
    </lineage>
</organism>
<evidence type="ECO:0000256" key="6">
    <source>
        <dbReference type="ARBA" id="ARBA00022840"/>
    </source>
</evidence>
<dbReference type="PROSITE" id="PS00211">
    <property type="entry name" value="ABC_TRANSPORTER_1"/>
    <property type="match status" value="1"/>
</dbReference>
<dbReference type="Pfam" id="PF00005">
    <property type="entry name" value="ABC_tran"/>
    <property type="match status" value="1"/>
</dbReference>
<evidence type="ECO:0000256" key="7">
    <source>
        <dbReference type="ARBA" id="ARBA00022989"/>
    </source>
</evidence>
<keyword evidence="3" id="KW-1003">Cell membrane</keyword>
<keyword evidence="4" id="KW-0812">Transmembrane</keyword>
<accession>A0A450X748</accession>